<dbReference type="EMBL" id="LN829119">
    <property type="protein sequence ID" value="CPR19369.1"/>
    <property type="molecule type" value="Genomic_DNA"/>
</dbReference>
<dbReference type="Proteomes" id="UP000033187">
    <property type="component" value="Chromosome 1"/>
</dbReference>
<name>A0A0D6JGC6_9HYPH</name>
<evidence type="ECO:0000313" key="3">
    <source>
        <dbReference type="Proteomes" id="UP000033187"/>
    </source>
</evidence>
<proteinExistence type="predicted"/>
<protein>
    <recommendedName>
        <fullName evidence="4">BFD-like [2Fe-2S]-binding domain-containing protein</fullName>
    </recommendedName>
</protein>
<dbReference type="Gene3D" id="1.10.10.1100">
    <property type="entry name" value="BFD-like [2Fe-2S]-binding domain"/>
    <property type="match status" value="1"/>
</dbReference>
<reference evidence="3" key="1">
    <citation type="submission" date="2015-02" db="EMBL/GenBank/DDBJ databases">
        <authorList>
            <person name="Chooi Y.-H."/>
        </authorList>
    </citation>
    <scope>NUCLEOTIDE SEQUENCE [LARGE SCALE GENOMIC DNA]</scope>
    <source>
        <strain evidence="3">strain Y</strain>
    </source>
</reference>
<feature type="region of interest" description="Disordered" evidence="1">
    <location>
        <begin position="107"/>
        <end position="134"/>
    </location>
</feature>
<evidence type="ECO:0008006" key="4">
    <source>
        <dbReference type="Google" id="ProtNLM"/>
    </source>
</evidence>
<evidence type="ECO:0000313" key="2">
    <source>
        <dbReference type="EMBL" id="CPR19369.1"/>
    </source>
</evidence>
<organism evidence="2 3">
    <name type="scientific">Candidatus Filomicrobium marinum</name>
    <dbReference type="NCBI Taxonomy" id="1608628"/>
    <lineage>
        <taxon>Bacteria</taxon>
        <taxon>Pseudomonadati</taxon>
        <taxon>Pseudomonadota</taxon>
        <taxon>Alphaproteobacteria</taxon>
        <taxon>Hyphomicrobiales</taxon>
        <taxon>Hyphomicrobiaceae</taxon>
        <taxon>Filomicrobium</taxon>
    </lineage>
</organism>
<dbReference type="KEGG" id="fil:BN1229_v1_2133"/>
<sequence>MPTHSSIRARSIPTDRKPPVLICSCAVISDQDIELAVLEIMSQPGAPLPTPGVVWRHLSKKMNCCGCAPLAVSVIYEKMESLQAKGLISPCACAQALERLVRLDRANKAKQRRSSTTRQAPPSVDEEFPLLAAE</sequence>
<dbReference type="KEGG" id="fiy:BN1229_v1_2133"/>
<accession>A0A0D6JGC6</accession>
<dbReference type="AlphaFoldDB" id="A0A0D6JGC6"/>
<dbReference type="InterPro" id="IPR041854">
    <property type="entry name" value="BFD-like_2Fe2S-bd_dom_sf"/>
</dbReference>
<gene>
    <name evidence="2" type="ORF">YBN1229_v1_2133</name>
</gene>
<keyword evidence="3" id="KW-1185">Reference proteome</keyword>
<evidence type="ECO:0000256" key="1">
    <source>
        <dbReference type="SAM" id="MobiDB-lite"/>
    </source>
</evidence>